<dbReference type="Pfam" id="PF17963">
    <property type="entry name" value="Big_9"/>
    <property type="match status" value="2"/>
</dbReference>
<accession>A0A5T4A8H5</accession>
<dbReference type="Gene3D" id="2.60.40.3440">
    <property type="match status" value="1"/>
</dbReference>
<dbReference type="AlphaFoldDB" id="A0A5T4A8H5"/>
<evidence type="ECO:0000313" key="1">
    <source>
        <dbReference type="EMBL" id="EBF7617106.1"/>
    </source>
</evidence>
<organism evidence="1">
    <name type="scientific">Salmonella enterica subsp. enterica serovar Agona</name>
    <dbReference type="NCBI Taxonomy" id="58095"/>
    <lineage>
        <taxon>Bacteria</taxon>
        <taxon>Pseudomonadati</taxon>
        <taxon>Pseudomonadota</taxon>
        <taxon>Gammaproteobacteria</taxon>
        <taxon>Enterobacterales</taxon>
        <taxon>Enterobacteriaceae</taxon>
        <taxon>Salmonella</taxon>
    </lineage>
</organism>
<dbReference type="EMBL" id="AAFGSL010000068">
    <property type="protein sequence ID" value="EBF7617106.1"/>
    <property type="molecule type" value="Genomic_DNA"/>
</dbReference>
<reference evidence="1" key="1">
    <citation type="submission" date="2019-05" db="EMBL/GenBank/DDBJ databases">
        <authorList>
            <person name="Ashton P.M."/>
            <person name="Dallman T."/>
            <person name="Nair S."/>
            <person name="De Pinna E."/>
            <person name="Peters T."/>
            <person name="Grant K."/>
        </authorList>
    </citation>
    <scope>NUCLEOTIDE SEQUENCE</scope>
    <source>
        <strain evidence="1">240168</strain>
    </source>
</reference>
<comment type="caution">
    <text evidence="1">The sequence shown here is derived from an EMBL/GenBank/DDBJ whole genome shotgun (WGS) entry which is preliminary data.</text>
</comment>
<protein>
    <submittedName>
        <fullName evidence="1">Adhesin</fullName>
    </submittedName>
</protein>
<sequence length="185" mass="18687">PDQAITGVTQGAHGSVAIENGQLVYTPNAGYVGQDTFTYTVTSGGVTETAAVSVVMTNTVPVADGEIVTTPEDTAIGGELLTNDRDPDGDPLHIAGFTVGGQTAQPGDTVQLAGVGALTVNRDGSYRFTPVADWNGTAPVVTYTVSDGNDGGTATALLVITVTPVVDVKDDRATTHAGDPVTVDA</sequence>
<feature type="non-terminal residue" evidence="1">
    <location>
        <position position="1"/>
    </location>
</feature>
<dbReference type="Gene3D" id="2.60.40.1200">
    <property type="match status" value="1"/>
</dbReference>
<name>A0A5T4A8H5_SALET</name>
<proteinExistence type="predicted"/>
<gene>
    <name evidence="1" type="ORF">DEM85_24835</name>
</gene>
<feature type="non-terminal residue" evidence="1">
    <location>
        <position position="185"/>
    </location>
</feature>